<comment type="caution">
    <text evidence="1">The sequence shown here is derived from an EMBL/GenBank/DDBJ whole genome shotgun (WGS) entry which is preliminary data.</text>
</comment>
<evidence type="ECO:0000313" key="1">
    <source>
        <dbReference type="EMBL" id="GBF34073.1"/>
    </source>
</evidence>
<dbReference type="AlphaFoldDB" id="A0A2L2XED7"/>
<gene>
    <name evidence="1" type="ORF">DCCM_3185</name>
</gene>
<name>A0A2L2XED7_9FIRM</name>
<dbReference type="EMBL" id="BFAV01000126">
    <property type="protein sequence ID" value="GBF34073.1"/>
    <property type="molecule type" value="Genomic_DNA"/>
</dbReference>
<evidence type="ECO:0000313" key="2">
    <source>
        <dbReference type="Proteomes" id="UP000239549"/>
    </source>
</evidence>
<dbReference type="Proteomes" id="UP000239549">
    <property type="component" value="Unassembled WGS sequence"/>
</dbReference>
<accession>A0A2L2XED7</accession>
<keyword evidence="2" id="KW-1185">Reference proteome</keyword>
<protein>
    <submittedName>
        <fullName evidence="1">Uncharacterized protein</fullName>
    </submittedName>
</protein>
<sequence>MYNYRRTTINQAESLKYRVRGNKYKRGESAAFKVEVNYKGPW</sequence>
<organism evidence="1 2">
    <name type="scientific">Desulfocucumis palustris</name>
    <dbReference type="NCBI Taxonomy" id="1898651"/>
    <lineage>
        <taxon>Bacteria</taxon>
        <taxon>Bacillati</taxon>
        <taxon>Bacillota</taxon>
        <taxon>Clostridia</taxon>
        <taxon>Eubacteriales</taxon>
        <taxon>Desulfocucumaceae</taxon>
        <taxon>Desulfocucumis</taxon>
    </lineage>
</organism>
<proteinExistence type="predicted"/>
<reference evidence="2" key="1">
    <citation type="submission" date="2018-02" db="EMBL/GenBank/DDBJ databases">
        <title>Genome sequence of Desulfocucumis palustris strain NAW-5.</title>
        <authorList>
            <person name="Watanabe M."/>
            <person name="Kojima H."/>
            <person name="Fukui M."/>
        </authorList>
    </citation>
    <scope>NUCLEOTIDE SEQUENCE [LARGE SCALE GENOMIC DNA]</scope>
    <source>
        <strain evidence="2">NAW-5</strain>
    </source>
</reference>